<dbReference type="RefSeq" id="WP_014402397.1">
    <property type="nucleotide sequence ID" value="NC_017033.1"/>
</dbReference>
<evidence type="ECO:0000313" key="2">
    <source>
        <dbReference type="EMBL" id="AFC85391.1"/>
    </source>
</evidence>
<dbReference type="GO" id="GO:0016757">
    <property type="term" value="F:glycosyltransferase activity"/>
    <property type="evidence" value="ECO:0007669"/>
    <property type="project" value="TreeGrafter"/>
</dbReference>
<dbReference type="Proteomes" id="UP000005234">
    <property type="component" value="Chromosome"/>
</dbReference>
<feature type="domain" description="Glycosyltransferase subfamily 4-like N-terminal" evidence="1">
    <location>
        <begin position="14"/>
        <end position="180"/>
    </location>
</feature>
<dbReference type="OrthoDB" id="9802525at2"/>
<accession>H8L1N1</accession>
<dbReference type="EMBL" id="CP003350">
    <property type="protein sequence ID" value="AFC85391.1"/>
    <property type="molecule type" value="Genomic_DNA"/>
</dbReference>
<proteinExistence type="predicted"/>
<dbReference type="STRING" id="767434.Fraau_0922"/>
<sequence length="385" mass="41798">MHISLVSETYPPEINGVSLTVQALAAGLVAAGHRVELVRPRQKIEADAAEAGMEVRRMRGLPLPRYPGLQLGLPCRHRLQRQWRKDRPDAVYVATEGPLGGSALTAARRLGIPAISGFHTRFDTYAGHYGVAWLRPMVEAWLRRFHLRSLATLVPTQALAAEIAAIGIDNARLLRRAVDTRLFCPEKRDPALRRDWQADEASVVVLFVGRIAPEKNLDLAIHSWQAIRAACPGSRCVWVGDGPARAELERAHPEIHFTGMLRGEALARHYASADVFPFPSMSETFGNVVLEALASGLGVIAYDQAAAHEHMVDGENGSLVSSGDAGRFVESCLELATDPARRRACGRQARASVANLAPQRVIAEFAAILASVSHGNDHVIQTAPA</sequence>
<dbReference type="InterPro" id="IPR050194">
    <property type="entry name" value="Glycosyltransferase_grp1"/>
</dbReference>
<dbReference type="Pfam" id="PF13439">
    <property type="entry name" value="Glyco_transf_4"/>
    <property type="match status" value="1"/>
</dbReference>
<dbReference type="SUPFAM" id="SSF53756">
    <property type="entry name" value="UDP-Glycosyltransferase/glycogen phosphorylase"/>
    <property type="match status" value="1"/>
</dbReference>
<dbReference type="Pfam" id="PF13692">
    <property type="entry name" value="Glyco_trans_1_4"/>
    <property type="match status" value="1"/>
</dbReference>
<organism evidence="2 3">
    <name type="scientific">Frateuria aurantia (strain ATCC 33424 / DSM 6220 / KCTC 2777 / LMG 1558 / NBRC 3245 / NCIMB 13370)</name>
    <name type="common">Acetobacter aurantius</name>
    <dbReference type="NCBI Taxonomy" id="767434"/>
    <lineage>
        <taxon>Bacteria</taxon>
        <taxon>Pseudomonadati</taxon>
        <taxon>Pseudomonadota</taxon>
        <taxon>Gammaproteobacteria</taxon>
        <taxon>Lysobacterales</taxon>
        <taxon>Rhodanobacteraceae</taxon>
        <taxon>Frateuria</taxon>
    </lineage>
</organism>
<dbReference type="KEGG" id="fau:Fraau_0922"/>
<protein>
    <submittedName>
        <fullName evidence="2">Glycosyltransferase</fullName>
    </submittedName>
</protein>
<dbReference type="AlphaFoldDB" id="H8L1N1"/>
<evidence type="ECO:0000259" key="1">
    <source>
        <dbReference type="Pfam" id="PF13439"/>
    </source>
</evidence>
<keyword evidence="2" id="KW-0808">Transferase</keyword>
<evidence type="ECO:0000313" key="3">
    <source>
        <dbReference type="Proteomes" id="UP000005234"/>
    </source>
</evidence>
<dbReference type="HOGENOM" id="CLU_009583_2_0_6"/>
<dbReference type="PANTHER" id="PTHR45947">
    <property type="entry name" value="SULFOQUINOVOSYL TRANSFERASE SQD2"/>
    <property type="match status" value="1"/>
</dbReference>
<dbReference type="Gene3D" id="3.40.50.2000">
    <property type="entry name" value="Glycogen Phosphorylase B"/>
    <property type="match status" value="2"/>
</dbReference>
<dbReference type="eggNOG" id="COG0438">
    <property type="taxonomic scope" value="Bacteria"/>
</dbReference>
<reference evidence="2" key="1">
    <citation type="submission" date="2012-02" db="EMBL/GenBank/DDBJ databases">
        <title>The complete genome of Frateuria aurantia DSM 6220.</title>
        <authorList>
            <consortium name="US DOE Joint Genome Institute (JGI-PGF)"/>
            <person name="Lucas S."/>
            <person name="Copeland A."/>
            <person name="Lapidus A."/>
            <person name="Glavina del Rio T."/>
            <person name="Dalin E."/>
            <person name="Tice H."/>
            <person name="Bruce D."/>
            <person name="Goodwin L."/>
            <person name="Pitluck S."/>
            <person name="Peters L."/>
            <person name="Ovchinnikova G."/>
            <person name="Teshima H."/>
            <person name="Kyrpides N."/>
            <person name="Mavromatis K."/>
            <person name="Ivanova N."/>
            <person name="Brettin T."/>
            <person name="Detter J.C."/>
            <person name="Han C."/>
            <person name="Larimer F."/>
            <person name="Land M."/>
            <person name="Hauser L."/>
            <person name="Markowitz V."/>
            <person name="Cheng J.-F."/>
            <person name="Hugenholtz P."/>
            <person name="Woyke T."/>
            <person name="Wu D."/>
            <person name="Brambilla E."/>
            <person name="Klenk H.-P."/>
            <person name="Eisen J.A."/>
        </authorList>
    </citation>
    <scope>NUCLEOTIDE SEQUENCE</scope>
    <source>
        <strain evidence="2">DSM 6220</strain>
    </source>
</reference>
<keyword evidence="3" id="KW-1185">Reference proteome</keyword>
<name>H8L1N1_FRAAD</name>
<dbReference type="PANTHER" id="PTHR45947:SF3">
    <property type="entry name" value="SULFOQUINOVOSYL TRANSFERASE SQD2"/>
    <property type="match status" value="1"/>
</dbReference>
<gene>
    <name evidence="2" type="ordered locus">Fraau_0922</name>
</gene>
<dbReference type="InterPro" id="IPR028098">
    <property type="entry name" value="Glyco_trans_4-like_N"/>
</dbReference>
<dbReference type="CDD" id="cd03814">
    <property type="entry name" value="GT4-like"/>
    <property type="match status" value="1"/>
</dbReference>